<dbReference type="RefSeq" id="WP_090171409.1">
    <property type="nucleotide sequence ID" value="NZ_FOFB01000023.1"/>
</dbReference>
<dbReference type="OrthoDB" id="195456at2"/>
<dbReference type="InterPro" id="IPR021314">
    <property type="entry name" value="DUF2911"/>
</dbReference>
<gene>
    <name evidence="2" type="ORF">SAMN05444359_12329</name>
</gene>
<dbReference type="EMBL" id="FOFB01000023">
    <property type="protein sequence ID" value="SER07147.1"/>
    <property type="molecule type" value="Genomic_DNA"/>
</dbReference>
<keyword evidence="1" id="KW-0732">Signal</keyword>
<proteinExistence type="predicted"/>
<dbReference type="Proteomes" id="UP000199021">
    <property type="component" value="Unassembled WGS sequence"/>
</dbReference>
<dbReference type="STRING" id="478744.SAMN05444359_12329"/>
<evidence type="ECO:0000313" key="2">
    <source>
        <dbReference type="EMBL" id="SER07147.1"/>
    </source>
</evidence>
<feature type="chain" id="PRO_5011548640" description="DUF2911 domain-containing protein" evidence="1">
    <location>
        <begin position="20"/>
        <end position="193"/>
    </location>
</feature>
<evidence type="ECO:0008006" key="4">
    <source>
        <dbReference type="Google" id="ProtNLM"/>
    </source>
</evidence>
<evidence type="ECO:0000313" key="3">
    <source>
        <dbReference type="Proteomes" id="UP000199021"/>
    </source>
</evidence>
<protein>
    <recommendedName>
        <fullName evidence="4">DUF2911 domain-containing protein</fullName>
    </recommendedName>
</protein>
<accession>A0A1H9L7K2</accession>
<dbReference type="Pfam" id="PF11138">
    <property type="entry name" value="DUF2911"/>
    <property type="match status" value="1"/>
</dbReference>
<feature type="signal peptide" evidence="1">
    <location>
        <begin position="1"/>
        <end position="19"/>
    </location>
</feature>
<sequence>MLRMTLLLLATVVGLGLNAQDFGDLDKSPLDAVYFPARAAFRAFAKTDSAALAMEPKIRVLYSRPYKKGRDVWGGDLAPYGEPYRLGANETTEIQFYAPVKIGDAIVPAGRYTIGAIPNADNWEVFFSLDVDGWGVYAYKPEHNIATITVPTGKSDEVIENFSITLYEASAGVVHLKMGWDKTFAEVPIMLMD</sequence>
<reference evidence="3" key="1">
    <citation type="submission" date="2016-10" db="EMBL/GenBank/DDBJ databases">
        <authorList>
            <person name="Varghese N."/>
            <person name="Submissions S."/>
        </authorList>
    </citation>
    <scope>NUCLEOTIDE SEQUENCE [LARGE SCALE GENOMIC DNA]</scope>
    <source>
        <strain evidence="3">DSM 24740</strain>
    </source>
</reference>
<dbReference type="AlphaFoldDB" id="A0A1H9L7K2"/>
<keyword evidence="3" id="KW-1185">Reference proteome</keyword>
<dbReference type="InParanoid" id="A0A1H9L7K2"/>
<evidence type="ECO:0000256" key="1">
    <source>
        <dbReference type="SAM" id="SignalP"/>
    </source>
</evidence>
<organism evidence="2 3">
    <name type="scientific">Neolewinella agarilytica</name>
    <dbReference type="NCBI Taxonomy" id="478744"/>
    <lineage>
        <taxon>Bacteria</taxon>
        <taxon>Pseudomonadati</taxon>
        <taxon>Bacteroidota</taxon>
        <taxon>Saprospiria</taxon>
        <taxon>Saprospirales</taxon>
        <taxon>Lewinellaceae</taxon>
        <taxon>Neolewinella</taxon>
    </lineage>
</organism>
<name>A0A1H9L7K2_9BACT</name>